<dbReference type="InterPro" id="IPR020095">
    <property type="entry name" value="PsdUridine_synth_TruA_C"/>
</dbReference>
<feature type="active site" description="Nucleophile" evidence="4 5">
    <location>
        <position position="54"/>
    </location>
</feature>
<organism evidence="9 10">
    <name type="scientific">Velocimicrobium porci</name>
    <dbReference type="NCBI Taxonomy" id="2606634"/>
    <lineage>
        <taxon>Bacteria</taxon>
        <taxon>Bacillati</taxon>
        <taxon>Bacillota</taxon>
        <taxon>Clostridia</taxon>
        <taxon>Lachnospirales</taxon>
        <taxon>Lachnospiraceae</taxon>
        <taxon>Velocimicrobium</taxon>
    </lineage>
</organism>
<dbReference type="AlphaFoldDB" id="A0A6L5XUR4"/>
<dbReference type="EMBL" id="VUMT01000001">
    <property type="protein sequence ID" value="MSS62560.1"/>
    <property type="molecule type" value="Genomic_DNA"/>
</dbReference>
<reference evidence="9 10" key="1">
    <citation type="submission" date="2019-08" db="EMBL/GenBank/DDBJ databases">
        <title>In-depth cultivation of the pig gut microbiome towards novel bacterial diversity and tailored functional studies.</title>
        <authorList>
            <person name="Wylensek D."/>
            <person name="Hitch T.C.A."/>
            <person name="Clavel T."/>
        </authorList>
    </citation>
    <scope>NUCLEOTIDE SEQUENCE [LARGE SCALE GENOMIC DNA]</scope>
    <source>
        <strain evidence="9 10">WCA-693-APC-MOT-I</strain>
    </source>
</reference>
<evidence type="ECO:0000259" key="8">
    <source>
        <dbReference type="Pfam" id="PF01416"/>
    </source>
</evidence>
<dbReference type="RefSeq" id="WP_154516162.1">
    <property type="nucleotide sequence ID" value="NZ_VUMT01000001.1"/>
</dbReference>
<evidence type="ECO:0000256" key="7">
    <source>
        <dbReference type="RuleBase" id="RU003792"/>
    </source>
</evidence>
<keyword evidence="2 4" id="KW-0819">tRNA processing</keyword>
<dbReference type="Gene3D" id="3.30.70.660">
    <property type="entry name" value="Pseudouridine synthase I, catalytic domain, C-terminal subdomain"/>
    <property type="match status" value="1"/>
</dbReference>
<evidence type="ECO:0000313" key="9">
    <source>
        <dbReference type="EMBL" id="MSS62560.1"/>
    </source>
</evidence>
<dbReference type="InterPro" id="IPR001406">
    <property type="entry name" value="PsdUridine_synth_TruA"/>
</dbReference>
<dbReference type="GO" id="GO:0003723">
    <property type="term" value="F:RNA binding"/>
    <property type="evidence" value="ECO:0007669"/>
    <property type="project" value="InterPro"/>
</dbReference>
<dbReference type="GO" id="GO:0160147">
    <property type="term" value="F:tRNA pseudouridine(38-40) synthase activity"/>
    <property type="evidence" value="ECO:0007669"/>
    <property type="project" value="UniProtKB-EC"/>
</dbReference>
<dbReference type="Pfam" id="PF01416">
    <property type="entry name" value="PseudoU_synth_1"/>
    <property type="match status" value="2"/>
</dbReference>
<comment type="subunit">
    <text evidence="4">Homodimer.</text>
</comment>
<evidence type="ECO:0000256" key="4">
    <source>
        <dbReference type="HAMAP-Rule" id="MF_00171"/>
    </source>
</evidence>
<evidence type="ECO:0000313" key="10">
    <source>
        <dbReference type="Proteomes" id="UP000482209"/>
    </source>
</evidence>
<dbReference type="InterPro" id="IPR020094">
    <property type="entry name" value="TruA/RsuA/RluB/E/F_N"/>
</dbReference>
<sequence length="251" mass="28821">MKRNIKLVISYDGSRYNGWQRQGNTSKTIQEKIEQVLSKMTGEEIEIHGSGRTDAGVHAKGQVANFITDSKLPIEQIKNYLNQYLPNDIAVLEVMEVKERFHARLNAVKKRYNYTIWNDNVPNVFERNYMYTVEEPLDLEKMKQAADYLIGEHDFKSFCANKRMKKSTIRTIYAINIYSAGSKIVLSFEGNGFLYNMVRIMAGTLIEVGLGEITPEQIVRILERREREAAGALAPAKGLCLEKVWYEGERL</sequence>
<dbReference type="PIRSF" id="PIRSF001430">
    <property type="entry name" value="tRNA_psdUrid_synth"/>
    <property type="match status" value="1"/>
</dbReference>
<dbReference type="PANTHER" id="PTHR11142:SF22">
    <property type="entry name" value="TRNA PSEUDOURIDINE SYNTHASE A 2"/>
    <property type="match status" value="1"/>
</dbReference>
<comment type="function">
    <text evidence="4">Formation of pseudouridine at positions 38, 39 and 40 in the anticodon stem and loop of transfer RNAs.</text>
</comment>
<comment type="caution">
    <text evidence="4">Lacks conserved residue(s) required for the propagation of feature annotation.</text>
</comment>
<dbReference type="Proteomes" id="UP000482209">
    <property type="component" value="Unassembled WGS sequence"/>
</dbReference>
<dbReference type="Gene3D" id="3.30.70.580">
    <property type="entry name" value="Pseudouridine synthase I, catalytic domain, N-terminal subdomain"/>
    <property type="match status" value="1"/>
</dbReference>
<feature type="domain" description="Pseudouridine synthase I TruA alpha/beta" evidence="8">
    <location>
        <begin position="145"/>
        <end position="247"/>
    </location>
</feature>
<dbReference type="HAMAP" id="MF_00171">
    <property type="entry name" value="TruA"/>
    <property type="match status" value="1"/>
</dbReference>
<keyword evidence="3 4" id="KW-0413">Isomerase</keyword>
<feature type="domain" description="Pseudouridine synthase I TruA alpha/beta" evidence="8">
    <location>
        <begin position="9"/>
        <end position="104"/>
    </location>
</feature>
<dbReference type="FunFam" id="3.30.70.580:FF:000001">
    <property type="entry name" value="tRNA pseudouridine synthase A"/>
    <property type="match status" value="1"/>
</dbReference>
<proteinExistence type="inferred from homology"/>
<evidence type="ECO:0000256" key="5">
    <source>
        <dbReference type="PIRSR" id="PIRSR001430-1"/>
    </source>
</evidence>
<protein>
    <recommendedName>
        <fullName evidence="4">tRNA pseudouridine synthase A</fullName>
        <ecNumber evidence="4">5.4.99.12</ecNumber>
    </recommendedName>
    <alternativeName>
        <fullName evidence="4">tRNA pseudouridine(38-40) synthase</fullName>
    </alternativeName>
    <alternativeName>
        <fullName evidence="4">tRNA pseudouridylate synthase I</fullName>
    </alternativeName>
    <alternativeName>
        <fullName evidence="4">tRNA-uridine isomerase I</fullName>
    </alternativeName>
</protein>
<comment type="similarity">
    <text evidence="1 4 7">Belongs to the tRNA pseudouridine synthase TruA family.</text>
</comment>
<dbReference type="InterPro" id="IPR020103">
    <property type="entry name" value="PsdUridine_synth_cat_dom_sf"/>
</dbReference>
<comment type="caution">
    <text evidence="9">The sequence shown here is derived from an EMBL/GenBank/DDBJ whole genome shotgun (WGS) entry which is preliminary data.</text>
</comment>
<evidence type="ECO:0000256" key="3">
    <source>
        <dbReference type="ARBA" id="ARBA00023235"/>
    </source>
</evidence>
<evidence type="ECO:0000256" key="1">
    <source>
        <dbReference type="ARBA" id="ARBA00009375"/>
    </source>
</evidence>
<dbReference type="GO" id="GO:0031119">
    <property type="term" value="P:tRNA pseudouridine synthesis"/>
    <property type="evidence" value="ECO:0007669"/>
    <property type="project" value="UniProtKB-UniRule"/>
</dbReference>
<dbReference type="PANTHER" id="PTHR11142">
    <property type="entry name" value="PSEUDOURIDYLATE SYNTHASE"/>
    <property type="match status" value="1"/>
</dbReference>
<dbReference type="SUPFAM" id="SSF55120">
    <property type="entry name" value="Pseudouridine synthase"/>
    <property type="match status" value="1"/>
</dbReference>
<accession>A0A6L5XUR4</accession>
<dbReference type="InterPro" id="IPR020097">
    <property type="entry name" value="PsdUridine_synth_TruA_a/b_dom"/>
</dbReference>
<keyword evidence="10" id="KW-1185">Reference proteome</keyword>
<comment type="catalytic activity">
    <reaction evidence="4 7">
        <text>uridine(38/39/40) in tRNA = pseudouridine(38/39/40) in tRNA</text>
        <dbReference type="Rhea" id="RHEA:22376"/>
        <dbReference type="Rhea" id="RHEA-COMP:10085"/>
        <dbReference type="Rhea" id="RHEA-COMP:10087"/>
        <dbReference type="ChEBI" id="CHEBI:65314"/>
        <dbReference type="ChEBI" id="CHEBI:65315"/>
        <dbReference type="EC" id="5.4.99.12"/>
    </reaction>
</comment>
<feature type="binding site" evidence="4 6">
    <location>
        <position position="112"/>
    </location>
    <ligand>
        <name>substrate</name>
    </ligand>
</feature>
<name>A0A6L5XUR4_9FIRM</name>
<gene>
    <name evidence="4 9" type="primary">truA</name>
    <name evidence="9" type="ORF">FYJ58_01450</name>
</gene>
<evidence type="ECO:0000256" key="6">
    <source>
        <dbReference type="PIRSR" id="PIRSR001430-2"/>
    </source>
</evidence>
<dbReference type="NCBIfam" id="TIGR00071">
    <property type="entry name" value="hisT_truA"/>
    <property type="match status" value="1"/>
</dbReference>
<evidence type="ECO:0000256" key="2">
    <source>
        <dbReference type="ARBA" id="ARBA00022694"/>
    </source>
</evidence>
<dbReference type="CDD" id="cd02570">
    <property type="entry name" value="PseudoU_synth_EcTruA"/>
    <property type="match status" value="1"/>
</dbReference>
<dbReference type="EC" id="5.4.99.12" evidence="4"/>